<gene>
    <name evidence="1" type="ORF">OG835_23130</name>
</gene>
<organism evidence="1 2">
    <name type="scientific">Streptomyces scopuliridis</name>
    <dbReference type="NCBI Taxonomy" id="452529"/>
    <lineage>
        <taxon>Bacteria</taxon>
        <taxon>Bacillati</taxon>
        <taxon>Actinomycetota</taxon>
        <taxon>Actinomycetes</taxon>
        <taxon>Kitasatosporales</taxon>
        <taxon>Streptomycetaceae</taxon>
        <taxon>Streptomyces</taxon>
    </lineage>
</organism>
<accession>A0ACD4ZM80</accession>
<protein>
    <submittedName>
        <fullName evidence="1">Glycosyl hydrolase</fullName>
    </submittedName>
</protein>
<evidence type="ECO:0000313" key="1">
    <source>
        <dbReference type="EMBL" id="WSB99609.1"/>
    </source>
</evidence>
<name>A0ACD4ZM80_9ACTN</name>
<dbReference type="Proteomes" id="UP001348369">
    <property type="component" value="Chromosome"/>
</dbReference>
<dbReference type="EMBL" id="CP109109">
    <property type="protein sequence ID" value="WSB99609.1"/>
    <property type="molecule type" value="Genomic_DNA"/>
</dbReference>
<proteinExistence type="predicted"/>
<evidence type="ECO:0000313" key="2">
    <source>
        <dbReference type="Proteomes" id="UP001348369"/>
    </source>
</evidence>
<keyword evidence="1" id="KW-0378">Hydrolase</keyword>
<keyword evidence="2" id="KW-1185">Reference proteome</keyword>
<sequence length="413" mass="46303">MALRRRRLTTTCLGVVTAGLLTSGAVLPVTHHADEPAAANGSTADESAADESAADVSAAAIGSAREKPKPPRAPSPALGAYLDYGPKGVRRIAAMQSWLGGRELRVGHTYLPGDVWSNIEGKPEFLEDWAAWRKAKDDRLFVLNVPMLERNEEHVPDGVVRHELRRAAQGDYDSHFKALAERLVGLGVPDTVIVLGWEMNGETYTHRCGPDPQSWKKYWNRIVTTMRAVPGQKFRFDFAPNRGRDAIPWTECYPGDDVVDIMGMDSYDQPPGRTFDEQVNEPFGLQEHVDFAAAHGKVISYPEWGLFRNGDNPEYMRRMLQWIDTYKPVYNTLTDYCPHGVWQCGQNPKSSKMYRALLYGFKPEPVPTPTLPPIPTPTQPPRNCLPLDLGPWVEKWLGGRICIRLNWSQREDG</sequence>
<reference evidence="1" key="1">
    <citation type="submission" date="2022-10" db="EMBL/GenBank/DDBJ databases">
        <title>The complete genomes of actinobacterial strains from the NBC collection.</title>
        <authorList>
            <person name="Joergensen T.S."/>
            <person name="Alvarez Arevalo M."/>
            <person name="Sterndorff E.B."/>
            <person name="Faurdal D."/>
            <person name="Vuksanovic O."/>
            <person name="Mourched A.-S."/>
            <person name="Charusanti P."/>
            <person name="Shaw S."/>
            <person name="Blin K."/>
            <person name="Weber T."/>
        </authorList>
    </citation>
    <scope>NUCLEOTIDE SEQUENCE</scope>
    <source>
        <strain evidence="1">NBC 01771</strain>
    </source>
</reference>